<evidence type="ECO:0000256" key="1">
    <source>
        <dbReference type="ARBA" id="ARBA00022636"/>
    </source>
</evidence>
<dbReference type="InterPro" id="IPR012349">
    <property type="entry name" value="Split_barrel_FMN-bd"/>
</dbReference>
<dbReference type="InterPro" id="IPR009875">
    <property type="entry name" value="PilZ_domain"/>
</dbReference>
<dbReference type="RefSeq" id="WP_162085881.1">
    <property type="nucleotide sequence ID" value="NZ_AP021881.1"/>
</dbReference>
<keyword evidence="3" id="KW-0975">Bacterial flagellum</keyword>
<dbReference type="KEGG" id="sniv:SFSGTM_29180"/>
<feature type="domain" description="Type III secretion system flagellar brake protein YcgR PilZN" evidence="5">
    <location>
        <begin position="27"/>
        <end position="110"/>
    </location>
</feature>
<evidence type="ECO:0000313" key="7">
    <source>
        <dbReference type="Proteomes" id="UP000463939"/>
    </source>
</evidence>
<keyword evidence="1" id="KW-0973">c-di-GMP</keyword>
<accession>A0A809SIN8</accession>
<protein>
    <recommendedName>
        <fullName evidence="8">Flagellar brake protein</fullName>
    </recommendedName>
</protein>
<name>A0A809SIN8_9PROT</name>
<dbReference type="Gene3D" id="2.30.110.10">
    <property type="entry name" value="Electron Transport, Fmn-binding Protein, Chain A"/>
    <property type="match status" value="1"/>
</dbReference>
<dbReference type="InterPro" id="IPR009926">
    <property type="entry name" value="T3SS_YcgR_PilZN"/>
</dbReference>
<evidence type="ECO:0000259" key="5">
    <source>
        <dbReference type="Pfam" id="PF12945"/>
    </source>
</evidence>
<evidence type="ECO:0000256" key="3">
    <source>
        <dbReference type="ARBA" id="ARBA00023143"/>
    </source>
</evidence>
<dbReference type="AlphaFoldDB" id="A0A809SIN8"/>
<reference evidence="7" key="1">
    <citation type="submission" date="2019-11" db="EMBL/GenBank/DDBJ databases">
        <title>Isolation and characterization of a novel species in the genus Sulfuriferula.</title>
        <authorList>
            <person name="Mochizuki J."/>
            <person name="Kojima H."/>
            <person name="Fukui M."/>
        </authorList>
    </citation>
    <scope>NUCLEOTIDE SEQUENCE [LARGE SCALE GENOMIC DNA]</scope>
    <source>
        <strain evidence="7">SGTM</strain>
    </source>
</reference>
<keyword evidence="7" id="KW-1185">Reference proteome</keyword>
<organism evidence="6 7">
    <name type="scientific">Sulfuriferula nivalis</name>
    <dbReference type="NCBI Taxonomy" id="2675298"/>
    <lineage>
        <taxon>Bacteria</taxon>
        <taxon>Pseudomonadati</taxon>
        <taxon>Pseudomonadota</taxon>
        <taxon>Betaproteobacteria</taxon>
        <taxon>Nitrosomonadales</taxon>
        <taxon>Sulfuricellaceae</taxon>
        <taxon>Sulfuriferula</taxon>
    </lineage>
</organism>
<feature type="domain" description="PilZ" evidence="4">
    <location>
        <begin position="146"/>
        <end position="230"/>
    </location>
</feature>
<keyword evidence="2" id="KW-0547">Nucleotide-binding</keyword>
<dbReference type="Pfam" id="PF07238">
    <property type="entry name" value="PilZ"/>
    <property type="match status" value="1"/>
</dbReference>
<evidence type="ECO:0000313" key="6">
    <source>
        <dbReference type="EMBL" id="BBP02210.1"/>
    </source>
</evidence>
<dbReference type="SUPFAM" id="SSF141371">
    <property type="entry name" value="PilZ domain-like"/>
    <property type="match status" value="2"/>
</dbReference>
<proteinExistence type="predicted"/>
<dbReference type="Gene3D" id="2.40.10.220">
    <property type="entry name" value="predicted glycosyltransferase like domains"/>
    <property type="match status" value="1"/>
</dbReference>
<evidence type="ECO:0000256" key="2">
    <source>
        <dbReference type="ARBA" id="ARBA00022741"/>
    </source>
</evidence>
<dbReference type="Proteomes" id="UP000463939">
    <property type="component" value="Chromosome"/>
</dbReference>
<evidence type="ECO:0000259" key="4">
    <source>
        <dbReference type="Pfam" id="PF07238"/>
    </source>
</evidence>
<evidence type="ECO:0008006" key="8">
    <source>
        <dbReference type="Google" id="ProtNLM"/>
    </source>
</evidence>
<dbReference type="Pfam" id="PF12945">
    <property type="entry name" value="PilZNR"/>
    <property type="match status" value="1"/>
</dbReference>
<gene>
    <name evidence="6" type="ORF">SFSGTM_29180</name>
</gene>
<dbReference type="GO" id="GO:0035438">
    <property type="term" value="F:cyclic-di-GMP binding"/>
    <property type="evidence" value="ECO:0007669"/>
    <property type="project" value="InterPro"/>
</dbReference>
<sequence>MNTATKPAKPMATDRFTSTFDDIKARVGDTFQVQIGSDAQEIRHSVKLLGYLTGKTIMITTPAVNNSAMLLREGQNITVRAFSGTAAYAFSCDIIKVCNTPITYLHLSYPKTTQKAPIRAAARINFDIIGASTNITHNENSNAAPTPIIIHDISTTGASIASSTPLGKKDDILRIAFRAKIRDIVVHPTLKCAIRSLTSTDDEVNPIKYGLQFLDLDTQELLTLQSLVYQKILEDK</sequence>
<dbReference type="EMBL" id="AP021881">
    <property type="protein sequence ID" value="BBP02210.1"/>
    <property type="molecule type" value="Genomic_DNA"/>
</dbReference>